<evidence type="ECO:0000313" key="20">
    <source>
        <dbReference type="EMBL" id="RXM28252.1"/>
    </source>
</evidence>
<evidence type="ECO:0000256" key="5">
    <source>
        <dbReference type="ARBA" id="ARBA00022723"/>
    </source>
</evidence>
<name>A0A444TZE3_ACIRT</name>
<evidence type="ECO:0000256" key="10">
    <source>
        <dbReference type="ARBA" id="ARBA00022884"/>
    </source>
</evidence>
<evidence type="ECO:0000256" key="14">
    <source>
        <dbReference type="ARBA" id="ARBA00054392"/>
    </source>
</evidence>
<dbReference type="PANTHER" id="PTHR46786">
    <property type="entry name" value="ZINC FINGER MATRIN-TYPE PROTEIN 3"/>
    <property type="match status" value="1"/>
</dbReference>
<evidence type="ECO:0000259" key="19">
    <source>
        <dbReference type="SMART" id="SM00451"/>
    </source>
</evidence>
<dbReference type="Gene3D" id="3.30.160.60">
    <property type="entry name" value="Classic Zinc Finger"/>
    <property type="match status" value="3"/>
</dbReference>
<comment type="subcellular location">
    <subcellularLocation>
        <location evidence="1">Nucleus</location>
        <location evidence="1">Nucleolus</location>
    </subcellularLocation>
</comment>
<evidence type="ECO:0000256" key="4">
    <source>
        <dbReference type="ARBA" id="ARBA00022703"/>
    </source>
</evidence>
<keyword evidence="6" id="KW-0677">Repeat</keyword>
<feature type="compositionally biased region" description="Pro residues" evidence="17">
    <location>
        <begin position="31"/>
        <end position="67"/>
    </location>
</feature>
<feature type="compositionally biased region" description="Acidic residues" evidence="17">
    <location>
        <begin position="68"/>
        <end position="79"/>
    </location>
</feature>
<dbReference type="Pfam" id="PF12874">
    <property type="entry name" value="zf-met"/>
    <property type="match status" value="2"/>
</dbReference>
<gene>
    <name evidence="20" type="ORF">EOD39_0603</name>
</gene>
<dbReference type="AlphaFoldDB" id="A0A444TZE3"/>
<comment type="function">
    <text evidence="14">Acts as a bona fide target gene of p53/TP53. May play a role in the TP53-dependent growth regulatory pathway. May contribute to TP53-mediated apoptosis by regulation of TP53 expression and translocation to the nucleus and nucleolus.</text>
</comment>
<dbReference type="GO" id="GO:0015031">
    <property type="term" value="P:protein transport"/>
    <property type="evidence" value="ECO:0007669"/>
    <property type="project" value="UniProtKB-KW"/>
</dbReference>
<dbReference type="FunFam" id="3.30.160.60:FF:000612">
    <property type="entry name" value="Zinc finger matrin-type protein 3"/>
    <property type="match status" value="1"/>
</dbReference>
<evidence type="ECO:0000256" key="16">
    <source>
        <dbReference type="ARBA" id="ARBA00067763"/>
    </source>
</evidence>
<keyword evidence="10" id="KW-0694">RNA-binding</keyword>
<comment type="subunit">
    <text evidence="15">Interacts with dsRNA.</text>
</comment>
<evidence type="ECO:0000256" key="17">
    <source>
        <dbReference type="SAM" id="MobiDB-lite"/>
    </source>
</evidence>
<keyword evidence="8" id="KW-0863">Zinc-finger</keyword>
<dbReference type="SUPFAM" id="SSF57667">
    <property type="entry name" value="beta-beta-alpha zinc fingers"/>
    <property type="match status" value="3"/>
</dbReference>
<dbReference type="SMART" id="SM00355">
    <property type="entry name" value="ZnF_C2H2"/>
    <property type="match status" value="3"/>
</dbReference>
<keyword evidence="2" id="KW-0813">Transport</keyword>
<dbReference type="SMART" id="SM00451">
    <property type="entry name" value="ZnF_U1"/>
    <property type="match status" value="3"/>
</dbReference>
<keyword evidence="12" id="KW-0811">Translocation</keyword>
<evidence type="ECO:0000256" key="15">
    <source>
        <dbReference type="ARBA" id="ARBA00066226"/>
    </source>
</evidence>
<feature type="compositionally biased region" description="Basic and acidic residues" evidence="17">
    <location>
        <begin position="220"/>
        <end position="229"/>
    </location>
</feature>
<feature type="domain" description="U1-type" evidence="19">
    <location>
        <begin position="86"/>
        <end position="120"/>
    </location>
</feature>
<comment type="caution">
    <text evidence="20">The sequence shown here is derived from an EMBL/GenBank/DDBJ whole genome shotgun (WGS) entry which is preliminary data.</text>
</comment>
<feature type="compositionally biased region" description="Polar residues" evidence="17">
    <location>
        <begin position="209"/>
        <end position="218"/>
    </location>
</feature>
<feature type="domain" description="C2H2-type" evidence="18">
    <location>
        <begin position="295"/>
        <end position="318"/>
    </location>
</feature>
<evidence type="ECO:0000256" key="9">
    <source>
        <dbReference type="ARBA" id="ARBA00022833"/>
    </source>
</evidence>
<reference evidence="20 21" key="1">
    <citation type="submission" date="2019-01" db="EMBL/GenBank/DDBJ databases">
        <title>Draft Genome and Complete Hox-Cluster Characterization of the Sterlet Sturgeon (Acipenser ruthenus).</title>
        <authorList>
            <person name="Wei Q."/>
        </authorList>
    </citation>
    <scope>NUCLEOTIDE SEQUENCE [LARGE SCALE GENOMIC DNA]</scope>
    <source>
        <strain evidence="20">WHYD16114868_AA</strain>
        <tissue evidence="20">Blood</tissue>
    </source>
</reference>
<keyword evidence="9" id="KW-0862">Zinc</keyword>
<dbReference type="GO" id="GO:0006915">
    <property type="term" value="P:apoptotic process"/>
    <property type="evidence" value="ECO:0007669"/>
    <property type="project" value="UniProtKB-KW"/>
</dbReference>
<dbReference type="GO" id="GO:0005730">
    <property type="term" value="C:nucleolus"/>
    <property type="evidence" value="ECO:0007669"/>
    <property type="project" value="UniProtKB-SubCell"/>
</dbReference>
<dbReference type="GO" id="GO:0003723">
    <property type="term" value="F:RNA binding"/>
    <property type="evidence" value="ECO:0007669"/>
    <property type="project" value="UniProtKB-KW"/>
</dbReference>
<dbReference type="InterPro" id="IPR013087">
    <property type="entry name" value="Znf_C2H2_type"/>
</dbReference>
<evidence type="ECO:0000256" key="2">
    <source>
        <dbReference type="ARBA" id="ARBA00022448"/>
    </source>
</evidence>
<feature type="region of interest" description="Disordered" evidence="17">
    <location>
        <begin position="209"/>
        <end position="252"/>
    </location>
</feature>
<keyword evidence="5" id="KW-0479">Metal-binding</keyword>
<evidence type="ECO:0000256" key="12">
    <source>
        <dbReference type="ARBA" id="ARBA00023010"/>
    </source>
</evidence>
<dbReference type="GO" id="GO:0008270">
    <property type="term" value="F:zinc ion binding"/>
    <property type="evidence" value="ECO:0007669"/>
    <property type="project" value="UniProtKB-KW"/>
</dbReference>
<dbReference type="FunFam" id="3.30.160.60:FF:000285">
    <property type="entry name" value="Zinc finger matrin-type protein 3"/>
    <property type="match status" value="1"/>
</dbReference>
<dbReference type="InterPro" id="IPR052644">
    <property type="entry name" value="ZMAT3"/>
</dbReference>
<evidence type="ECO:0000256" key="13">
    <source>
        <dbReference type="ARBA" id="ARBA00023242"/>
    </source>
</evidence>
<keyword evidence="3" id="KW-0341">Growth regulation</keyword>
<keyword evidence="13" id="KW-0539">Nucleus</keyword>
<keyword evidence="7" id="KW-0227">DNA damage</keyword>
<accession>A0A444TZE3</accession>
<proteinExistence type="predicted"/>
<dbReference type="InterPro" id="IPR003604">
    <property type="entry name" value="Matrin/U1-like-C_Znf_C2H2"/>
</dbReference>
<evidence type="ECO:0000259" key="18">
    <source>
        <dbReference type="SMART" id="SM00355"/>
    </source>
</evidence>
<feature type="domain" description="C2H2-type" evidence="18">
    <location>
        <begin position="170"/>
        <end position="194"/>
    </location>
</feature>
<sequence>MSLLYDGRGPDPKVKPLTNMCQQQPFRPMAPFQPDPLRFPPLSPGPLSQIPPHPLPQPPSPKSLPPPQEEETQAEGDQDSALEDLCRPLYCKLCNVTLNSAQQAQAHYQGKNHTKKLRNIYAGSQQPPPLRVPEVVEPPVHQLPLPATAPMTQSGSFKTGSRVILATENDYCKLCDASFSSPAVAQAHYQGKNHAKRLRLAEVQQRNTFIDTSQANQRQPRKDGNEFKVMKTRRNADTSQANQRQPRKDGNEFKVMKTRRNAYVPQNIPGPYYNPRPRQRIPRDLAMCVTPSGQFYCSMCNSGASEEAEFRLHLESKHHKSKVSEQRYRSEMENLGYT</sequence>
<evidence type="ECO:0000256" key="1">
    <source>
        <dbReference type="ARBA" id="ARBA00004604"/>
    </source>
</evidence>
<evidence type="ECO:0000256" key="3">
    <source>
        <dbReference type="ARBA" id="ARBA00022604"/>
    </source>
</evidence>
<protein>
    <recommendedName>
        <fullName evidence="16">Zinc finger matrin-type protein 3</fullName>
    </recommendedName>
</protein>
<evidence type="ECO:0000256" key="11">
    <source>
        <dbReference type="ARBA" id="ARBA00022927"/>
    </source>
</evidence>
<dbReference type="PANTHER" id="PTHR46786:SF1">
    <property type="entry name" value="ZINC FINGER MATRIN-TYPE PROTEIN 3"/>
    <property type="match status" value="1"/>
</dbReference>
<feature type="domain" description="U1-type" evidence="19">
    <location>
        <begin position="167"/>
        <end position="201"/>
    </location>
</feature>
<organism evidence="20 21">
    <name type="scientific">Acipenser ruthenus</name>
    <name type="common">Sterlet sturgeon</name>
    <dbReference type="NCBI Taxonomy" id="7906"/>
    <lineage>
        <taxon>Eukaryota</taxon>
        <taxon>Metazoa</taxon>
        <taxon>Chordata</taxon>
        <taxon>Craniata</taxon>
        <taxon>Vertebrata</taxon>
        <taxon>Euteleostomi</taxon>
        <taxon>Actinopterygii</taxon>
        <taxon>Chondrostei</taxon>
        <taxon>Acipenseriformes</taxon>
        <taxon>Acipenseridae</taxon>
        <taxon>Acipenser</taxon>
    </lineage>
</organism>
<evidence type="ECO:0000256" key="7">
    <source>
        <dbReference type="ARBA" id="ARBA00022763"/>
    </source>
</evidence>
<keyword evidence="11" id="KW-0653">Protein transport</keyword>
<feature type="domain" description="C2H2-type" evidence="18">
    <location>
        <begin position="89"/>
        <end position="113"/>
    </location>
</feature>
<evidence type="ECO:0000313" key="21">
    <source>
        <dbReference type="Proteomes" id="UP000289886"/>
    </source>
</evidence>
<dbReference type="EMBL" id="SCEB01215691">
    <property type="protein sequence ID" value="RXM28252.1"/>
    <property type="molecule type" value="Genomic_DNA"/>
</dbReference>
<dbReference type="GO" id="GO:0006974">
    <property type="term" value="P:DNA damage response"/>
    <property type="evidence" value="ECO:0007669"/>
    <property type="project" value="UniProtKB-KW"/>
</dbReference>
<keyword evidence="21" id="KW-1185">Reference proteome</keyword>
<feature type="region of interest" description="Disordered" evidence="17">
    <location>
        <begin position="1"/>
        <end position="79"/>
    </location>
</feature>
<dbReference type="InterPro" id="IPR036236">
    <property type="entry name" value="Znf_C2H2_sf"/>
</dbReference>
<evidence type="ECO:0000256" key="6">
    <source>
        <dbReference type="ARBA" id="ARBA00022737"/>
    </source>
</evidence>
<feature type="domain" description="U1-type" evidence="19">
    <location>
        <begin position="292"/>
        <end position="326"/>
    </location>
</feature>
<evidence type="ECO:0000256" key="8">
    <source>
        <dbReference type="ARBA" id="ARBA00022771"/>
    </source>
</evidence>
<keyword evidence="4" id="KW-0053">Apoptosis</keyword>
<dbReference type="Proteomes" id="UP000289886">
    <property type="component" value="Unassembled WGS sequence"/>
</dbReference>